<evidence type="ECO:0000313" key="12">
    <source>
        <dbReference type="Proteomes" id="UP000255467"/>
    </source>
</evidence>
<evidence type="ECO:0000256" key="7">
    <source>
        <dbReference type="SAM" id="MobiDB-lite"/>
    </source>
</evidence>
<keyword evidence="12" id="KW-1185">Reference proteome</keyword>
<keyword evidence="5" id="KW-0238">DNA-binding</keyword>
<dbReference type="InterPro" id="IPR001959">
    <property type="entry name" value="Transposase"/>
</dbReference>
<feature type="compositionally biased region" description="Basic and acidic residues" evidence="7">
    <location>
        <begin position="297"/>
        <end position="306"/>
    </location>
</feature>
<evidence type="ECO:0000313" key="11">
    <source>
        <dbReference type="EMBL" id="SUD48738.1"/>
    </source>
</evidence>
<dbReference type="EMBL" id="UGRY01000005">
    <property type="protein sequence ID" value="SUD48738.1"/>
    <property type="molecule type" value="Genomic_DNA"/>
</dbReference>
<feature type="domain" description="Probable transposase IS891/IS1136/IS1341" evidence="8">
    <location>
        <begin position="243"/>
        <end position="348"/>
    </location>
</feature>
<evidence type="ECO:0000256" key="4">
    <source>
        <dbReference type="ARBA" id="ARBA00022833"/>
    </source>
</evidence>
<gene>
    <name evidence="11" type="ORF">NCTC1934_06075</name>
</gene>
<keyword evidence="3" id="KW-0479">Metal-binding</keyword>
<feature type="compositionally biased region" description="Basic and acidic residues" evidence="7">
    <location>
        <begin position="452"/>
        <end position="461"/>
    </location>
</feature>
<dbReference type="InterPro" id="IPR021027">
    <property type="entry name" value="Transposase_put_HTH"/>
</dbReference>
<feature type="region of interest" description="Disordered" evidence="7">
    <location>
        <begin position="436"/>
        <end position="481"/>
    </location>
</feature>
<dbReference type="Proteomes" id="UP000255467">
    <property type="component" value="Unassembled WGS sequence"/>
</dbReference>
<dbReference type="GO" id="GO:0032196">
    <property type="term" value="P:transposition"/>
    <property type="evidence" value="ECO:0007669"/>
    <property type="project" value="UniProtKB-KW"/>
</dbReference>
<evidence type="ECO:0000259" key="10">
    <source>
        <dbReference type="Pfam" id="PF12323"/>
    </source>
</evidence>
<dbReference type="OrthoDB" id="6230307at2"/>
<keyword evidence="6" id="KW-0233">DNA recombination</keyword>
<evidence type="ECO:0000259" key="9">
    <source>
        <dbReference type="Pfam" id="PF07282"/>
    </source>
</evidence>
<protein>
    <submittedName>
        <fullName evidence="11">Probable transposase</fullName>
    </submittedName>
</protein>
<evidence type="ECO:0000259" key="8">
    <source>
        <dbReference type="Pfam" id="PF01385"/>
    </source>
</evidence>
<dbReference type="Pfam" id="PF12323">
    <property type="entry name" value="HTH_OrfB_IS605"/>
    <property type="match status" value="1"/>
</dbReference>
<keyword evidence="2" id="KW-0815">Transposition</keyword>
<evidence type="ECO:0000256" key="5">
    <source>
        <dbReference type="ARBA" id="ARBA00023125"/>
    </source>
</evidence>
<dbReference type="InterPro" id="IPR010095">
    <property type="entry name" value="Cas12f1-like_TNB"/>
</dbReference>
<evidence type="ECO:0000256" key="6">
    <source>
        <dbReference type="ARBA" id="ARBA00023172"/>
    </source>
</evidence>
<dbReference type="Pfam" id="PF01385">
    <property type="entry name" value="OrfB_IS605"/>
    <property type="match status" value="1"/>
</dbReference>
<feature type="domain" description="Cas12f1-like TNB" evidence="9">
    <location>
        <begin position="360"/>
        <end position="426"/>
    </location>
</feature>
<comment type="similarity">
    <text evidence="1">In the C-terminal section; belongs to the transposase 35 family.</text>
</comment>
<reference evidence="11 12" key="1">
    <citation type="submission" date="2018-06" db="EMBL/GenBank/DDBJ databases">
        <authorList>
            <consortium name="Pathogen Informatics"/>
            <person name="Doyle S."/>
        </authorList>
    </citation>
    <scope>NUCLEOTIDE SEQUENCE [LARGE SCALE GENOMIC DNA]</scope>
    <source>
        <strain evidence="11 12">NCTC1934</strain>
    </source>
</reference>
<name>A0A379JJR0_9NOCA</name>
<evidence type="ECO:0000256" key="3">
    <source>
        <dbReference type="ARBA" id="ARBA00022723"/>
    </source>
</evidence>
<sequence length="481" mass="53549">MSHSLVMSRHTTFRYRLEPTAEQHATLARHAGGARFAFNQCLHLVKTALTQRDTDPEHSVPWTRFSLINAFNAWKKSEAAGRVFTVDAAGTAQVRVTGLVWRDQVCQQVFEEAAVDCGHALTGWSNSRNGRRNGKRIGFPRWKCKRSTLPAFRLRNKPSKNGRPSIRIGDGDIPRSVTLPGLGVLRVREDTRRLRRMLAKGRARILYATVTQRGGRWSISVATEAADLHPTHHHRPRDPGDEHGWVGVDRGLSAFVVAATTDGSEVARVTAPKPLAAGLARQRRLSKALSRTQKGSRNRDRADARLARHHRKATAIRRHFLHEVTGMLVKTHDRLVVEDLHVAGMLRNHTLARAISDAGWAEFARILRYKQQWRHGIVVTADRWFPSSKRCSRCGTVNPELCLADRVFACACGLRIDRDVNAAINLAHWPTIHQSVSRSPDLPAGGRVTNARRREGADRHRSGVGVTGPVDAGTSTRPLAV</sequence>
<dbReference type="Pfam" id="PF07282">
    <property type="entry name" value="Cas12f1-like_TNB"/>
    <property type="match status" value="1"/>
</dbReference>
<evidence type="ECO:0000256" key="2">
    <source>
        <dbReference type="ARBA" id="ARBA00022578"/>
    </source>
</evidence>
<feature type="domain" description="Transposase putative helix-turn-helix" evidence="10">
    <location>
        <begin position="7"/>
        <end position="52"/>
    </location>
</feature>
<proteinExistence type="inferred from homology"/>
<organism evidence="11 12">
    <name type="scientific">Nocardia otitidiscaviarum</name>
    <dbReference type="NCBI Taxonomy" id="1823"/>
    <lineage>
        <taxon>Bacteria</taxon>
        <taxon>Bacillati</taxon>
        <taxon>Actinomycetota</taxon>
        <taxon>Actinomycetes</taxon>
        <taxon>Mycobacteriales</taxon>
        <taxon>Nocardiaceae</taxon>
        <taxon>Nocardia</taxon>
    </lineage>
</organism>
<keyword evidence="4" id="KW-0862">Zinc</keyword>
<evidence type="ECO:0000256" key="1">
    <source>
        <dbReference type="ARBA" id="ARBA00008761"/>
    </source>
</evidence>
<feature type="region of interest" description="Disordered" evidence="7">
    <location>
        <begin position="283"/>
        <end position="307"/>
    </location>
</feature>
<dbReference type="GO" id="GO:0046872">
    <property type="term" value="F:metal ion binding"/>
    <property type="evidence" value="ECO:0007669"/>
    <property type="project" value="UniProtKB-KW"/>
</dbReference>
<dbReference type="GO" id="GO:0006310">
    <property type="term" value="P:DNA recombination"/>
    <property type="evidence" value="ECO:0007669"/>
    <property type="project" value="UniProtKB-KW"/>
</dbReference>
<dbReference type="AlphaFoldDB" id="A0A379JJR0"/>
<dbReference type="GO" id="GO:0003677">
    <property type="term" value="F:DNA binding"/>
    <property type="evidence" value="ECO:0007669"/>
    <property type="project" value="UniProtKB-KW"/>
</dbReference>
<dbReference type="NCBIfam" id="NF040570">
    <property type="entry name" value="guided_TnpB"/>
    <property type="match status" value="1"/>
</dbReference>
<accession>A0A379JJR0</accession>